<feature type="transmembrane region" description="Helical" evidence="1">
    <location>
        <begin position="173"/>
        <end position="195"/>
    </location>
</feature>
<name>A0A0R2BTW2_9LACO</name>
<keyword evidence="3" id="KW-1185">Reference proteome</keyword>
<dbReference type="InterPro" id="IPR007563">
    <property type="entry name" value="DUF554"/>
</dbReference>
<dbReference type="STRING" id="1423738.FC84_GL000979"/>
<dbReference type="RefSeq" id="WP_057754381.1">
    <property type="nucleotide sequence ID" value="NZ_AYYK01000002.1"/>
</dbReference>
<proteinExistence type="predicted"/>
<sequence length="245" mass="26147">MPVGVTINALSVLLGGIFGALGGKHMSKNFKDGLNMVFGACSMTMGIFSIAPMKNMSAVIFAVIIGTGLGLAFHLGDKINHAAKWMQQLIMKVFPKLNSLDSGMETAEFDATLVTVIVLFCASGTGIYGALTEGMNGDTSILISKSILDFFTAAIFAANLGYVVSLIAVPQFIIFALLFLFAGFIFPLTTPTMILDFKAVGGVLMLATGFRMVKLMMFPTADMIPAMIVALPLGWIWINWIGPLL</sequence>
<dbReference type="PANTHER" id="PTHR36111">
    <property type="entry name" value="INNER MEMBRANE PROTEIN-RELATED"/>
    <property type="match status" value="1"/>
</dbReference>
<dbReference type="PANTHER" id="PTHR36111:SF2">
    <property type="entry name" value="INNER MEMBRANE PROTEIN"/>
    <property type="match status" value="1"/>
</dbReference>
<evidence type="ECO:0008006" key="4">
    <source>
        <dbReference type="Google" id="ProtNLM"/>
    </source>
</evidence>
<reference evidence="2 3" key="1">
    <citation type="journal article" date="2015" name="Genome Announc.">
        <title>Expanding the biotechnology potential of lactobacilli through comparative genomics of 213 strains and associated genera.</title>
        <authorList>
            <person name="Sun Z."/>
            <person name="Harris H.M."/>
            <person name="McCann A."/>
            <person name="Guo C."/>
            <person name="Argimon S."/>
            <person name="Zhang W."/>
            <person name="Yang X."/>
            <person name="Jeffery I.B."/>
            <person name="Cooney J.C."/>
            <person name="Kagawa T.F."/>
            <person name="Liu W."/>
            <person name="Song Y."/>
            <person name="Salvetti E."/>
            <person name="Wrobel A."/>
            <person name="Rasinkangas P."/>
            <person name="Parkhill J."/>
            <person name="Rea M.C."/>
            <person name="O'Sullivan O."/>
            <person name="Ritari J."/>
            <person name="Douillard F.P."/>
            <person name="Paul Ross R."/>
            <person name="Yang R."/>
            <person name="Briner A.E."/>
            <person name="Felis G.E."/>
            <person name="de Vos W.M."/>
            <person name="Barrangou R."/>
            <person name="Klaenhammer T.R."/>
            <person name="Caufield P.W."/>
            <person name="Cui Y."/>
            <person name="Zhang H."/>
            <person name="O'Toole P.W."/>
        </authorList>
    </citation>
    <scope>NUCLEOTIDE SEQUENCE [LARGE SCALE GENOMIC DNA]</scope>
    <source>
        <strain evidence="2 3">DSM 20335</strain>
    </source>
</reference>
<feature type="transmembrane region" description="Helical" evidence="1">
    <location>
        <begin position="57"/>
        <end position="76"/>
    </location>
</feature>
<keyword evidence="1" id="KW-0812">Transmembrane</keyword>
<dbReference type="AlphaFoldDB" id="A0A0R2BTW2"/>
<feature type="transmembrane region" description="Helical" evidence="1">
    <location>
        <begin position="215"/>
        <end position="238"/>
    </location>
</feature>
<keyword evidence="1" id="KW-1133">Transmembrane helix</keyword>
<keyword evidence="1" id="KW-0472">Membrane</keyword>
<dbReference type="EMBL" id="AYYK01000002">
    <property type="protein sequence ID" value="KRM79675.1"/>
    <property type="molecule type" value="Genomic_DNA"/>
</dbReference>
<evidence type="ECO:0000313" key="3">
    <source>
        <dbReference type="Proteomes" id="UP000051813"/>
    </source>
</evidence>
<dbReference type="PATRIC" id="fig|1423738.3.peg.989"/>
<evidence type="ECO:0000256" key="1">
    <source>
        <dbReference type="SAM" id="Phobius"/>
    </source>
</evidence>
<organism evidence="2 3">
    <name type="scientific">Lapidilactobacillus dextrinicus DSM 20335</name>
    <dbReference type="NCBI Taxonomy" id="1423738"/>
    <lineage>
        <taxon>Bacteria</taxon>
        <taxon>Bacillati</taxon>
        <taxon>Bacillota</taxon>
        <taxon>Bacilli</taxon>
        <taxon>Lactobacillales</taxon>
        <taxon>Lactobacillaceae</taxon>
        <taxon>Lapidilactobacillus</taxon>
    </lineage>
</organism>
<comment type="caution">
    <text evidence="2">The sequence shown here is derived from an EMBL/GenBank/DDBJ whole genome shotgun (WGS) entry which is preliminary data.</text>
</comment>
<accession>A0A0R2BTW2</accession>
<feature type="transmembrane region" description="Helical" evidence="1">
    <location>
        <begin position="147"/>
        <end position="167"/>
    </location>
</feature>
<gene>
    <name evidence="2" type="ORF">FC84_GL000979</name>
</gene>
<feature type="transmembrane region" description="Helical" evidence="1">
    <location>
        <begin position="6"/>
        <end position="22"/>
    </location>
</feature>
<dbReference type="OrthoDB" id="9797976at2"/>
<dbReference type="Proteomes" id="UP000051813">
    <property type="component" value="Unassembled WGS sequence"/>
</dbReference>
<evidence type="ECO:0000313" key="2">
    <source>
        <dbReference type="EMBL" id="KRM79675.1"/>
    </source>
</evidence>
<feature type="transmembrane region" description="Helical" evidence="1">
    <location>
        <begin position="34"/>
        <end position="51"/>
    </location>
</feature>
<dbReference type="Pfam" id="PF04474">
    <property type="entry name" value="DUF554"/>
    <property type="match status" value="1"/>
</dbReference>
<protein>
    <recommendedName>
        <fullName evidence="4">Integral membrane protein</fullName>
    </recommendedName>
</protein>